<feature type="compositionally biased region" description="Basic and acidic residues" evidence="1">
    <location>
        <begin position="144"/>
        <end position="154"/>
    </location>
</feature>
<gene>
    <name evidence="4" type="ORF">BN1204_063260</name>
    <name evidence="3" type="ORF">NCLIV_063260</name>
</gene>
<keyword evidence="2" id="KW-1133">Transmembrane helix</keyword>
<dbReference type="EMBL" id="LN714487">
    <property type="protein sequence ID" value="CEL70643.1"/>
    <property type="molecule type" value="Genomic_DNA"/>
</dbReference>
<name>F0VQA3_NEOCL</name>
<dbReference type="EMBL" id="FR823393">
    <property type="protein sequence ID" value="CBZ55900.1"/>
    <property type="molecule type" value="Genomic_DNA"/>
</dbReference>
<dbReference type="GeneID" id="13445123"/>
<feature type="compositionally biased region" description="Polar residues" evidence="1">
    <location>
        <begin position="77"/>
        <end position="88"/>
    </location>
</feature>
<evidence type="ECO:0000256" key="1">
    <source>
        <dbReference type="SAM" id="MobiDB-lite"/>
    </source>
</evidence>
<feature type="transmembrane region" description="Helical" evidence="2">
    <location>
        <begin position="509"/>
        <end position="532"/>
    </location>
</feature>
<feature type="compositionally biased region" description="Basic and acidic residues" evidence="1">
    <location>
        <begin position="202"/>
        <end position="237"/>
    </location>
</feature>
<dbReference type="VEuPathDB" id="ToxoDB:NCLIV_063260"/>
<dbReference type="RefSeq" id="XP_003885926.1">
    <property type="nucleotide sequence ID" value="XM_003885877.1"/>
</dbReference>
<dbReference type="Proteomes" id="UP000007494">
    <property type="component" value="Chromosome XII"/>
</dbReference>
<dbReference type="InParanoid" id="F0VQA3"/>
<evidence type="ECO:0000313" key="5">
    <source>
        <dbReference type="Proteomes" id="UP000007494"/>
    </source>
</evidence>
<feature type="transmembrane region" description="Helical" evidence="2">
    <location>
        <begin position="484"/>
        <end position="502"/>
    </location>
</feature>
<organism evidence="3 5">
    <name type="scientific">Neospora caninum (strain Liverpool)</name>
    <dbReference type="NCBI Taxonomy" id="572307"/>
    <lineage>
        <taxon>Eukaryota</taxon>
        <taxon>Sar</taxon>
        <taxon>Alveolata</taxon>
        <taxon>Apicomplexa</taxon>
        <taxon>Conoidasida</taxon>
        <taxon>Coccidia</taxon>
        <taxon>Eucoccidiorida</taxon>
        <taxon>Eimeriorina</taxon>
        <taxon>Sarcocystidae</taxon>
        <taxon>Neospora</taxon>
    </lineage>
</organism>
<dbReference type="PANTHER" id="PTHR38483">
    <property type="entry name" value="CHROMOSOME 1, WHOLE GENOME SHOTGUN SEQUENCE"/>
    <property type="match status" value="1"/>
</dbReference>
<feature type="compositionally biased region" description="Acidic residues" evidence="1">
    <location>
        <begin position="11"/>
        <end position="25"/>
    </location>
</feature>
<keyword evidence="5" id="KW-1185">Reference proteome</keyword>
<evidence type="ECO:0008006" key="6">
    <source>
        <dbReference type="Google" id="ProtNLM"/>
    </source>
</evidence>
<evidence type="ECO:0000256" key="2">
    <source>
        <dbReference type="SAM" id="Phobius"/>
    </source>
</evidence>
<dbReference type="PANTHER" id="PTHR38483:SF1">
    <property type="entry name" value="ION TRANSPORT DOMAIN-CONTAINING PROTEIN"/>
    <property type="match status" value="1"/>
</dbReference>
<keyword evidence="2" id="KW-0812">Transmembrane</keyword>
<dbReference type="SUPFAM" id="SSF81324">
    <property type="entry name" value="Voltage-gated potassium channels"/>
    <property type="match status" value="1"/>
</dbReference>
<reference evidence="4" key="4">
    <citation type="journal article" date="2015" name="PLoS ONE">
        <title>Comprehensive Evaluation of Toxoplasma gondii VEG and Neospora caninum LIV Genomes with Tachyzoite Stage Transcriptome and Proteome Defines Novel Transcript Features.</title>
        <authorList>
            <person name="Ramaprasad A."/>
            <person name="Mourier T."/>
            <person name="Naeem R."/>
            <person name="Malas T.B."/>
            <person name="Moussa E."/>
            <person name="Panigrahi A."/>
            <person name="Vermont S.J."/>
            <person name="Otto T.D."/>
            <person name="Wastling J."/>
            <person name="Pain A."/>
        </authorList>
    </citation>
    <scope>NUCLEOTIDE SEQUENCE</scope>
    <source>
        <strain evidence="4">Liverpool</strain>
    </source>
</reference>
<reference evidence="3" key="1">
    <citation type="submission" date="2011-02" db="EMBL/GenBank/DDBJ databases">
        <authorList>
            <person name="Aslett M."/>
        </authorList>
    </citation>
    <scope>NUCLEOTIDE SEQUENCE</scope>
    <source>
        <strain evidence="3">Liverpool</strain>
    </source>
</reference>
<protein>
    <recommendedName>
        <fullName evidence="6">Transmembrane protein</fullName>
    </recommendedName>
</protein>
<feature type="compositionally biased region" description="Low complexity" evidence="1">
    <location>
        <begin position="372"/>
        <end position="390"/>
    </location>
</feature>
<evidence type="ECO:0000313" key="4">
    <source>
        <dbReference type="EMBL" id="CEL70643.1"/>
    </source>
</evidence>
<dbReference type="OMA" id="QAREPHD"/>
<accession>F0VQA3</accession>
<reference evidence="5" key="3">
    <citation type="journal article" date="2012" name="PLoS Pathog.">
        <title>Comparative genomics of the apicomplexan parasites Toxoplasma gondii and Neospora caninum: Coccidia differing in host range and transmission strategy.</title>
        <authorList>
            <person name="Reid A.J."/>
            <person name="Vermont S.J."/>
            <person name="Cotton J.A."/>
            <person name="Harris D."/>
            <person name="Hill-Cawthorne G.A."/>
            <person name="Konen-Waisman S."/>
            <person name="Latham S.M."/>
            <person name="Mourier T."/>
            <person name="Norton R."/>
            <person name="Quail M.A."/>
            <person name="Sanders M."/>
            <person name="Shanmugam D."/>
            <person name="Sohal A."/>
            <person name="Wasmuth J.D."/>
            <person name="Brunk B."/>
            <person name="Grigg M.E."/>
            <person name="Howard J.C."/>
            <person name="Parkinson J."/>
            <person name="Roos D.S."/>
            <person name="Trees A.J."/>
            <person name="Berriman M."/>
            <person name="Pain A."/>
            <person name="Wastling J.M."/>
        </authorList>
    </citation>
    <scope>NUCLEOTIDE SEQUENCE [LARGE SCALE GENOMIC DNA]</scope>
    <source>
        <strain evidence="5">Liverpool</strain>
    </source>
</reference>
<dbReference type="AlphaFoldDB" id="F0VQA3"/>
<reference evidence="3" key="2">
    <citation type="submission" date="2011-03" db="EMBL/GenBank/DDBJ databases">
        <title>Comparative genomics and transcriptomics of Neospora caninum and Toxoplasma gondii.</title>
        <authorList>
            <person name="Reid A.J."/>
            <person name="Sohal A."/>
            <person name="Harris D."/>
            <person name="Quail M."/>
            <person name="Sanders M."/>
            <person name="Berriman M."/>
            <person name="Wastling J.M."/>
            <person name="Pain A."/>
        </authorList>
    </citation>
    <scope>NUCLEOTIDE SEQUENCE</scope>
    <source>
        <strain evidence="3">Liverpool</strain>
    </source>
</reference>
<proteinExistence type="predicted"/>
<evidence type="ECO:0000313" key="3">
    <source>
        <dbReference type="EMBL" id="CBZ55900.1"/>
    </source>
</evidence>
<feature type="region of interest" description="Disordered" evidence="1">
    <location>
        <begin position="181"/>
        <end position="245"/>
    </location>
</feature>
<feature type="region of interest" description="Disordered" evidence="1">
    <location>
        <begin position="259"/>
        <end position="404"/>
    </location>
</feature>
<keyword evidence="2" id="KW-0472">Membrane</keyword>
<dbReference type="eggNOG" id="ENOG502SAT6">
    <property type="taxonomic scope" value="Eukaryota"/>
</dbReference>
<feature type="compositionally biased region" description="Basic and acidic residues" evidence="1">
    <location>
        <begin position="125"/>
        <end position="136"/>
    </location>
</feature>
<feature type="region of interest" description="Disordered" evidence="1">
    <location>
        <begin position="1"/>
        <end position="154"/>
    </location>
</feature>
<dbReference type="OrthoDB" id="331317at2759"/>
<sequence length="632" mass="70018">MAAYSLSAEPESFDNDLFLGEDDHDDSYLLNDGDAFAGDGKSFPHARPFTDLHSQAGSGVLPGSGGPDFSLDLGPPQETQQSFASFSEDSAWRSRGAQREQSVPFGEPPSSVQQGDRGSAFFQGEEDHFFSARAEKATVSSSRRFPEAREKKSLLDPSAPVHVITGYEQFCAVQEARTERKGNVLREPETEVAAQPAQHWFGDQRRGEAESDFVALREKGGAKKEMRCMATGRREETGETCASPRRNNEEFVDICFSGEDSERGALSPWSRGEGNSRGSQSRGDAGSRRGVYTLARQDPSGDEHEAGARCNSPRSFGDLPLSSPQRTPDEENYPTQGHCEDEERMCLQPGTRSARDNRLSPRAQLSPRCTYTPATSSPSETSVVESVSKSIPSGQKYREKEGRKARSLEANESCSSVFSVAGESSNFSARSMLLGRQESHLGTGSRCTPSRRSGEPFSFLSSLLPCREALQIVANRLYYSRFTAWLYLFVFLLNAWVLVRCLTLSVVDLWVVCAEVFVTLMLLLEVCLRALVVGRPFFFRFENIFDIAITVLCVALLCISDDLWGSLAGRDRPPPEEVDDIFRQSLTAFRFSTQLLRMVTIVLHQKRSKLPADDIDFSYLEAQAREPHDDGL</sequence>